<evidence type="ECO:0000256" key="1">
    <source>
        <dbReference type="SAM" id="MobiDB-lite"/>
    </source>
</evidence>
<gene>
    <name evidence="3" type="ORF">CQ13_28850</name>
</gene>
<feature type="compositionally biased region" description="Pro residues" evidence="1">
    <location>
        <begin position="322"/>
        <end position="337"/>
    </location>
</feature>
<dbReference type="RefSeq" id="WP_057845181.1">
    <property type="nucleotide sequence ID" value="NZ_LLYA01000164.1"/>
</dbReference>
<feature type="compositionally biased region" description="Basic and acidic residues" evidence="1">
    <location>
        <begin position="271"/>
        <end position="285"/>
    </location>
</feature>
<keyword evidence="4" id="KW-1185">Reference proteome</keyword>
<proteinExistence type="predicted"/>
<organism evidence="3 4">
    <name type="scientific">Bradyrhizobium retamae</name>
    <dbReference type="NCBI Taxonomy" id="1300035"/>
    <lineage>
        <taxon>Bacteria</taxon>
        <taxon>Pseudomonadati</taxon>
        <taxon>Pseudomonadota</taxon>
        <taxon>Alphaproteobacteria</taxon>
        <taxon>Hyphomicrobiales</taxon>
        <taxon>Nitrobacteraceae</taxon>
        <taxon>Bradyrhizobium</taxon>
    </lineage>
</organism>
<accession>A0A0R3MRT7</accession>
<feature type="compositionally biased region" description="Low complexity" evidence="1">
    <location>
        <begin position="185"/>
        <end position="222"/>
    </location>
</feature>
<feature type="region of interest" description="Disordered" evidence="1">
    <location>
        <begin position="185"/>
        <end position="226"/>
    </location>
</feature>
<reference evidence="3 4" key="1">
    <citation type="submission" date="2014-03" db="EMBL/GenBank/DDBJ databases">
        <title>Bradyrhizobium valentinum sp. nov., isolated from effective nodules of Lupinus mariae-josephae, a lupine endemic of basic-lime soils in Eastern Spain.</title>
        <authorList>
            <person name="Duran D."/>
            <person name="Rey L."/>
            <person name="Navarro A."/>
            <person name="Busquets A."/>
            <person name="Imperial J."/>
            <person name="Ruiz-Argueso T."/>
        </authorList>
    </citation>
    <scope>NUCLEOTIDE SEQUENCE [LARGE SCALE GENOMIC DNA]</scope>
    <source>
        <strain evidence="3 4">Ro19</strain>
    </source>
</reference>
<feature type="transmembrane region" description="Helical" evidence="2">
    <location>
        <begin position="137"/>
        <end position="156"/>
    </location>
</feature>
<evidence type="ECO:0000256" key="2">
    <source>
        <dbReference type="SAM" id="Phobius"/>
    </source>
</evidence>
<keyword evidence="2" id="KW-0472">Membrane</keyword>
<keyword evidence="2" id="KW-1133">Transmembrane helix</keyword>
<dbReference type="EMBL" id="LLYA01000164">
    <property type="protein sequence ID" value="KRR22444.1"/>
    <property type="molecule type" value="Genomic_DNA"/>
</dbReference>
<feature type="region of interest" description="Disordered" evidence="1">
    <location>
        <begin position="271"/>
        <end position="356"/>
    </location>
</feature>
<protein>
    <submittedName>
        <fullName evidence="3">Uncharacterized protein</fullName>
    </submittedName>
</protein>
<evidence type="ECO:0000313" key="3">
    <source>
        <dbReference type="EMBL" id="KRR22444.1"/>
    </source>
</evidence>
<dbReference type="Proteomes" id="UP000052023">
    <property type="component" value="Unassembled WGS sequence"/>
</dbReference>
<dbReference type="OrthoDB" id="8255077at2"/>
<sequence length="356" mass="37036">MQSTPTLKEADPHDVFAIETVLAAHAHKAPPLAHDPATSPVAPHVHPVAPQVHVAPQAEVAAKPQVQAAAKPQVHVAPAISISAPTAQVEPTFRATDMRDVQMRDVQADNIRPGEEINLDGLNAASERPMAKWTKRVVMALVALVGAIGAAAWQHYGDQAKAMAAEWAPPFVLAALPSAAKPAVAEQPSAPAAPDQAAAEPAAPAQPEPTATVAAAPSAESTQLQSMAQDLAAMGQQVEELKATIAQLKAGQAQMAREFAKATDKAAEMKASEARAAEVRPEQNFRPRVTAAPPPRSANAPVAPVRKPKPAYYPPAQATYVSPPPAAAPAPLPPAPPQQTMADDGEPVVRPPMPLR</sequence>
<name>A0A0R3MRT7_9BRAD</name>
<keyword evidence="2" id="KW-0812">Transmembrane</keyword>
<evidence type="ECO:0000313" key="4">
    <source>
        <dbReference type="Proteomes" id="UP000052023"/>
    </source>
</evidence>
<dbReference type="AlphaFoldDB" id="A0A0R3MRT7"/>
<comment type="caution">
    <text evidence="3">The sequence shown here is derived from an EMBL/GenBank/DDBJ whole genome shotgun (WGS) entry which is preliminary data.</text>
</comment>